<dbReference type="SUPFAM" id="SSF55961">
    <property type="entry name" value="Bet v1-like"/>
    <property type="match status" value="1"/>
</dbReference>
<gene>
    <name evidence="1" type="ORF">ACFP1K_20110</name>
</gene>
<reference evidence="2" key="1">
    <citation type="journal article" date="2019" name="Int. J. Syst. Evol. Microbiol.">
        <title>The Global Catalogue of Microorganisms (GCM) 10K type strain sequencing project: providing services to taxonomists for standard genome sequencing and annotation.</title>
        <authorList>
            <consortium name="The Broad Institute Genomics Platform"/>
            <consortium name="The Broad Institute Genome Sequencing Center for Infectious Disease"/>
            <person name="Wu L."/>
            <person name="Ma J."/>
        </authorList>
    </citation>
    <scope>NUCLEOTIDE SEQUENCE [LARGE SCALE GENOMIC DNA]</scope>
    <source>
        <strain evidence="2">JCM 30346</strain>
    </source>
</reference>
<proteinExistence type="predicted"/>
<comment type="caution">
    <text evidence="1">The sequence shown here is derived from an EMBL/GenBank/DDBJ whole genome shotgun (WGS) entry which is preliminary data.</text>
</comment>
<accession>A0ABW1NJI1</accession>
<keyword evidence="2" id="KW-1185">Reference proteome</keyword>
<dbReference type="RefSeq" id="WP_380755493.1">
    <property type="nucleotide sequence ID" value="NZ_JBHSRF010000029.1"/>
</dbReference>
<dbReference type="Gene3D" id="3.30.530.20">
    <property type="match status" value="1"/>
</dbReference>
<dbReference type="CDD" id="cd07814">
    <property type="entry name" value="SRPBCC_CalC_Aha1-like"/>
    <property type="match status" value="1"/>
</dbReference>
<evidence type="ECO:0000313" key="1">
    <source>
        <dbReference type="EMBL" id="MFC6083488.1"/>
    </source>
</evidence>
<evidence type="ECO:0000313" key="2">
    <source>
        <dbReference type="Proteomes" id="UP001596137"/>
    </source>
</evidence>
<organism evidence="1 2">
    <name type="scientific">Sphaerisporangium aureirubrum</name>
    <dbReference type="NCBI Taxonomy" id="1544736"/>
    <lineage>
        <taxon>Bacteria</taxon>
        <taxon>Bacillati</taxon>
        <taxon>Actinomycetota</taxon>
        <taxon>Actinomycetes</taxon>
        <taxon>Streptosporangiales</taxon>
        <taxon>Streptosporangiaceae</taxon>
        <taxon>Sphaerisporangium</taxon>
    </lineage>
</organism>
<sequence length="240" mass="26632">MTDPAAPPVIEVTITAPVETVWRALREPELIRRWHGWDFAELDEEVESIYVIGIAADDTARVLTIQSGDKVTLHPAGDDTLVRLSRAPIGADPEWDTYYDEITEGWYTFLQQLRFALERHDLAERRTLVLEGALEQPGILVDALGLHGVAELPQGSPYKAETPAGRLTGEVWAVAPGQLLLTAQELGDGLAVLAQQSHTSYRPEGGVLILLTTYGLDDTAFAALETRWTSWWDRHRVTPE</sequence>
<dbReference type="InterPro" id="IPR023393">
    <property type="entry name" value="START-like_dom_sf"/>
</dbReference>
<dbReference type="EMBL" id="JBHSRF010000029">
    <property type="protein sequence ID" value="MFC6083488.1"/>
    <property type="molecule type" value="Genomic_DNA"/>
</dbReference>
<name>A0ABW1NJI1_9ACTN</name>
<dbReference type="Proteomes" id="UP001596137">
    <property type="component" value="Unassembled WGS sequence"/>
</dbReference>
<protein>
    <submittedName>
        <fullName evidence="1">SRPBCC domain-containing protein</fullName>
    </submittedName>
</protein>